<dbReference type="Proteomes" id="UP001596053">
    <property type="component" value="Unassembled WGS sequence"/>
</dbReference>
<gene>
    <name evidence="1" type="ORF">ACFPOB_20610</name>
</gene>
<keyword evidence="2" id="KW-1185">Reference proteome</keyword>
<reference evidence="2" key="1">
    <citation type="journal article" date="2019" name="Int. J. Syst. Evol. Microbiol.">
        <title>The Global Catalogue of Microorganisms (GCM) 10K type strain sequencing project: providing services to taxonomists for standard genome sequencing and annotation.</title>
        <authorList>
            <consortium name="The Broad Institute Genomics Platform"/>
            <consortium name="The Broad Institute Genome Sequencing Center for Infectious Disease"/>
            <person name="Wu L."/>
            <person name="Ma J."/>
        </authorList>
    </citation>
    <scope>NUCLEOTIDE SEQUENCE [LARGE SCALE GENOMIC DNA]</scope>
    <source>
        <strain evidence="2">NCAIM B.01391</strain>
    </source>
</reference>
<accession>A0ABW0IYL8</accession>
<comment type="caution">
    <text evidence="1">The sequence shown here is derived from an EMBL/GenBank/DDBJ whole genome shotgun (WGS) entry which is preliminary data.</text>
</comment>
<dbReference type="EMBL" id="JBHSLW010000034">
    <property type="protein sequence ID" value="MFC5421968.1"/>
    <property type="molecule type" value="Genomic_DNA"/>
</dbReference>
<name>A0ABW0IYL8_9HYPH</name>
<dbReference type="RefSeq" id="WP_377800271.1">
    <property type="nucleotide sequence ID" value="NZ_JBHSLW010000034.1"/>
</dbReference>
<evidence type="ECO:0000313" key="1">
    <source>
        <dbReference type="EMBL" id="MFC5421968.1"/>
    </source>
</evidence>
<sequence>MTLPAAPTPAESDRDALLHALGFKVGPLGDGLRRSVILSDAGRLRWAMVDARRRCSEAQGDALLWQFSCADGLREPLLLRVWQQRRDAQEHARQLASLLSRITTVTEMLIREVQDPGTEALAAIYCAREMLLRLGLAPITVSPLLDERMWWFLAILRQLGGSAEAGDESWNWISVFCDDRDEDTDTYNLSEGLGFTNTTHDSLNDSSTVHLTADGREALTLDPRTGLLP</sequence>
<organism evidence="1 2">
    <name type="scientific">Bosea eneae</name>
    <dbReference type="NCBI Taxonomy" id="151454"/>
    <lineage>
        <taxon>Bacteria</taxon>
        <taxon>Pseudomonadati</taxon>
        <taxon>Pseudomonadota</taxon>
        <taxon>Alphaproteobacteria</taxon>
        <taxon>Hyphomicrobiales</taxon>
        <taxon>Boseaceae</taxon>
        <taxon>Bosea</taxon>
    </lineage>
</organism>
<evidence type="ECO:0000313" key="2">
    <source>
        <dbReference type="Proteomes" id="UP001596053"/>
    </source>
</evidence>
<protein>
    <submittedName>
        <fullName evidence="1">Uncharacterized protein</fullName>
    </submittedName>
</protein>
<proteinExistence type="predicted"/>